<gene>
    <name evidence="2" type="ORF">NG895_04895</name>
</gene>
<accession>A0A9X2F6L8</accession>
<reference evidence="2" key="1">
    <citation type="submission" date="2022-06" db="EMBL/GenBank/DDBJ databases">
        <title>Aeoliella straminimaris, a novel planctomycete from sediments.</title>
        <authorList>
            <person name="Vitorino I.R."/>
            <person name="Lage O.M."/>
        </authorList>
    </citation>
    <scope>NUCLEOTIDE SEQUENCE</scope>
    <source>
        <strain evidence="2">ICT_H6.2</strain>
    </source>
</reference>
<dbReference type="RefSeq" id="WP_252851335.1">
    <property type="nucleotide sequence ID" value="NZ_JAMXLR010000020.1"/>
</dbReference>
<keyword evidence="3" id="KW-1185">Reference proteome</keyword>
<keyword evidence="2" id="KW-0238">DNA-binding</keyword>
<dbReference type="Proteomes" id="UP001155241">
    <property type="component" value="Unassembled WGS sequence"/>
</dbReference>
<protein>
    <submittedName>
        <fullName evidence="2">Polyhydroxyalkanoate synthesis regulator DNA-binding domain-containing protein</fullName>
    </submittedName>
</protein>
<proteinExistence type="predicted"/>
<evidence type="ECO:0000313" key="3">
    <source>
        <dbReference type="Proteomes" id="UP001155241"/>
    </source>
</evidence>
<dbReference type="Pfam" id="PF07879">
    <property type="entry name" value="PHB_acc_N"/>
    <property type="match status" value="1"/>
</dbReference>
<feature type="domain" description="PHA accumulation regulator DNA-binding N-terminal" evidence="1">
    <location>
        <begin position="8"/>
        <end position="64"/>
    </location>
</feature>
<comment type="caution">
    <text evidence="2">The sequence shown here is derived from an EMBL/GenBank/DDBJ whole genome shotgun (WGS) entry which is preliminary data.</text>
</comment>
<dbReference type="EMBL" id="JAMXLR010000020">
    <property type="protein sequence ID" value="MCO6043235.1"/>
    <property type="molecule type" value="Genomic_DNA"/>
</dbReference>
<name>A0A9X2F6L8_9BACT</name>
<dbReference type="AlphaFoldDB" id="A0A9X2F6L8"/>
<evidence type="ECO:0000313" key="2">
    <source>
        <dbReference type="EMBL" id="MCO6043235.1"/>
    </source>
</evidence>
<organism evidence="2 3">
    <name type="scientific">Aeoliella straminimaris</name>
    <dbReference type="NCBI Taxonomy" id="2954799"/>
    <lineage>
        <taxon>Bacteria</taxon>
        <taxon>Pseudomonadati</taxon>
        <taxon>Planctomycetota</taxon>
        <taxon>Planctomycetia</taxon>
        <taxon>Pirellulales</taxon>
        <taxon>Lacipirellulaceae</taxon>
        <taxon>Aeoliella</taxon>
    </lineage>
</organism>
<sequence>MSDSRVHIKRYPNRRYYARQLSKYVSLQEIEEMIQGGQTVEIRDSQTGEDLTRVVLTQIIAERHPEKMELFPTDMLHFILRSNDAMSGFLRDYFRHSLTFLDYLHRHNPSPTTLSKPIHWLQTWLDTIAPTSGDDRPVPSSSDEALLRQQLHQMDERLRRLENRDD</sequence>
<dbReference type="InterPro" id="IPR012909">
    <property type="entry name" value="PHA_DNA-bd_N"/>
</dbReference>
<evidence type="ECO:0000259" key="1">
    <source>
        <dbReference type="Pfam" id="PF07879"/>
    </source>
</evidence>
<dbReference type="GO" id="GO:0003677">
    <property type="term" value="F:DNA binding"/>
    <property type="evidence" value="ECO:0007669"/>
    <property type="project" value="UniProtKB-KW"/>
</dbReference>